<sequence length="609" mass="67625">MRIAIVGGGAAGLSTALHLAPLVSKGIIEGPVDLYESLCPDSPHPSVEVLKKKKKGGSASNDTGEQEKQKKNKMVKTEADWPDEYPGSGPVGRSIGVGIWSTALAPFRTSNHPTHRHLLDALESSGSYVGRVGYRTPTGRWLARSELDTTGLHRHQPALLFLPEKDLLTSLKEAVRMEEEQFGTIRTHYGSPLATTPTTVEEIHIPPKSIHSLGRLTFSDGTLSSPSTPYHLIVGADGMHSKLRSHYAGHFFKKQKSSVVVSQDRIDDWDKSDQEECNAVEDRQYTVFRGCSPMTIKEMGADGYSFQTWGEGDSMRFAVVSMVHPTSSSDKGNKKEEQVWFITTSDPKISSESDASVRKKLLMKKFQNWHDPIGRLIESTPPDDILMERALAHRHSVGPVFNVAEIALHELELNERRNKRKKYGFEHLDIGEKNRALKESPNLGPALFFVGDANMTVDPVLAQGLTMAMEGGHALSKSVERCCFKAASSPLYRSTNLNVAHSDEDEEIIPLNFDPYQLRDELRYQHKKLGARLLCLLRATELVQTMGQPHSALSGFIFKGVMRPAMRLTPDFLKKPIFDYVLKYSLGLTGETVETVKDEHSVSEIGTNR</sequence>
<name>A0A7S4S398_9STRA</name>
<dbReference type="EMBL" id="HBNS01036611">
    <property type="protein sequence ID" value="CAE4633258.1"/>
    <property type="molecule type" value="Transcribed_RNA"/>
</dbReference>
<evidence type="ECO:0000256" key="2">
    <source>
        <dbReference type="ARBA" id="ARBA00023033"/>
    </source>
</evidence>
<feature type="compositionally biased region" description="Basic and acidic residues" evidence="3">
    <location>
        <begin position="65"/>
        <end position="79"/>
    </location>
</feature>
<feature type="region of interest" description="Disordered" evidence="3">
    <location>
        <begin position="46"/>
        <end position="87"/>
    </location>
</feature>
<dbReference type="Gene3D" id="3.50.50.60">
    <property type="entry name" value="FAD/NAD(P)-binding domain"/>
    <property type="match status" value="2"/>
</dbReference>
<organism evidence="4">
    <name type="scientific">Ditylum brightwellii</name>
    <dbReference type="NCBI Taxonomy" id="49249"/>
    <lineage>
        <taxon>Eukaryota</taxon>
        <taxon>Sar</taxon>
        <taxon>Stramenopiles</taxon>
        <taxon>Ochrophyta</taxon>
        <taxon>Bacillariophyta</taxon>
        <taxon>Mediophyceae</taxon>
        <taxon>Lithodesmiophycidae</taxon>
        <taxon>Lithodesmiales</taxon>
        <taxon>Lithodesmiaceae</taxon>
        <taxon>Ditylum</taxon>
    </lineage>
</organism>
<reference evidence="4" key="1">
    <citation type="submission" date="2021-01" db="EMBL/GenBank/DDBJ databases">
        <authorList>
            <person name="Corre E."/>
            <person name="Pelletier E."/>
            <person name="Niang G."/>
            <person name="Scheremetjew M."/>
            <person name="Finn R."/>
            <person name="Kale V."/>
            <person name="Holt S."/>
            <person name="Cochrane G."/>
            <person name="Meng A."/>
            <person name="Brown T."/>
            <person name="Cohen L."/>
        </authorList>
    </citation>
    <scope>NUCLEOTIDE SEQUENCE</scope>
    <source>
        <strain evidence="4">GSO104</strain>
    </source>
</reference>
<evidence type="ECO:0000256" key="3">
    <source>
        <dbReference type="SAM" id="MobiDB-lite"/>
    </source>
</evidence>
<dbReference type="InterPro" id="IPR036188">
    <property type="entry name" value="FAD/NAD-bd_sf"/>
</dbReference>
<protein>
    <recommendedName>
        <fullName evidence="5">FAD-binding domain-containing protein</fullName>
    </recommendedName>
</protein>
<keyword evidence="2" id="KW-0503">Monooxygenase</keyword>
<evidence type="ECO:0000313" key="4">
    <source>
        <dbReference type="EMBL" id="CAE4633258.1"/>
    </source>
</evidence>
<dbReference type="InterPro" id="IPR050493">
    <property type="entry name" value="FAD-dep_Monooxygenase_BioMet"/>
</dbReference>
<evidence type="ECO:0000256" key="1">
    <source>
        <dbReference type="ARBA" id="ARBA00023002"/>
    </source>
</evidence>
<proteinExistence type="predicted"/>
<dbReference type="AlphaFoldDB" id="A0A7S4S398"/>
<dbReference type="PANTHER" id="PTHR13789:SF309">
    <property type="entry name" value="PUTATIVE (AFU_ORTHOLOGUE AFUA_6G14510)-RELATED"/>
    <property type="match status" value="1"/>
</dbReference>
<dbReference type="SUPFAM" id="SSF51905">
    <property type="entry name" value="FAD/NAD(P)-binding domain"/>
    <property type="match status" value="1"/>
</dbReference>
<evidence type="ECO:0008006" key="5">
    <source>
        <dbReference type="Google" id="ProtNLM"/>
    </source>
</evidence>
<keyword evidence="1" id="KW-0560">Oxidoreductase</keyword>
<dbReference type="GO" id="GO:0004497">
    <property type="term" value="F:monooxygenase activity"/>
    <property type="evidence" value="ECO:0007669"/>
    <property type="project" value="UniProtKB-KW"/>
</dbReference>
<dbReference type="PANTHER" id="PTHR13789">
    <property type="entry name" value="MONOOXYGENASE"/>
    <property type="match status" value="1"/>
</dbReference>
<accession>A0A7S4S398</accession>
<gene>
    <name evidence="4" type="ORF">DBRI00130_LOCUS28597</name>
</gene>